<reference evidence="1 2" key="1">
    <citation type="journal article" date="2018" name="Vet. Microbiol.">
        <title>Clonal diversity and geographic distribution of methicillin-resistant Staphylococcus pseudintermedius from Australian animals: Discovery of novel sequence types.</title>
        <authorList>
            <person name="Worthing K.A."/>
            <person name="Abraham S."/>
            <person name="Coombs G.W."/>
            <person name="Pang S."/>
            <person name="Saputra S."/>
            <person name="Jordan D."/>
            <person name="Trott D.J."/>
            <person name="Norris J.M."/>
        </authorList>
    </citation>
    <scope>NUCLEOTIDE SEQUENCE [LARGE SCALE GENOMIC DNA]</scope>
    <source>
        <strain evidence="1 2">ST525 1</strain>
    </source>
</reference>
<gene>
    <name evidence="1" type="ORF">DD902_14690</name>
</gene>
<accession>A0A317YLN5</accession>
<dbReference type="EMBL" id="QEIT01000491">
    <property type="protein sequence ID" value="PWZ68832.1"/>
    <property type="molecule type" value="Genomic_DNA"/>
</dbReference>
<name>A0A317YLN5_STAPS</name>
<protein>
    <recommendedName>
        <fullName evidence="3">Collagenase-like protease</fullName>
    </recommendedName>
</protein>
<evidence type="ECO:0008006" key="3">
    <source>
        <dbReference type="Google" id="ProtNLM"/>
    </source>
</evidence>
<feature type="non-terminal residue" evidence="1">
    <location>
        <position position="65"/>
    </location>
</feature>
<evidence type="ECO:0000313" key="2">
    <source>
        <dbReference type="Proteomes" id="UP000246800"/>
    </source>
</evidence>
<dbReference type="InterPro" id="IPR051454">
    <property type="entry name" value="RNA/ubiquinone_mod_enzymes"/>
</dbReference>
<comment type="caution">
    <text evidence="1">The sequence shown here is derived from an EMBL/GenBank/DDBJ whole genome shotgun (WGS) entry which is preliminary data.</text>
</comment>
<dbReference type="RefSeq" id="WP_369333284.1">
    <property type="nucleotide sequence ID" value="NZ_QEIT01000491.1"/>
</dbReference>
<dbReference type="PANTHER" id="PTHR30217:SF6">
    <property type="entry name" value="TRNA HYDROXYLATION PROTEIN P"/>
    <property type="match status" value="1"/>
</dbReference>
<evidence type="ECO:0000313" key="1">
    <source>
        <dbReference type="EMBL" id="PWZ68832.1"/>
    </source>
</evidence>
<organism evidence="1 2">
    <name type="scientific">Staphylococcus pseudintermedius</name>
    <dbReference type="NCBI Taxonomy" id="283734"/>
    <lineage>
        <taxon>Bacteria</taxon>
        <taxon>Bacillati</taxon>
        <taxon>Bacillota</taxon>
        <taxon>Bacilli</taxon>
        <taxon>Bacillales</taxon>
        <taxon>Staphylococcaceae</taxon>
        <taxon>Staphylococcus</taxon>
        <taxon>Staphylococcus intermedius group</taxon>
    </lineage>
</organism>
<dbReference type="PANTHER" id="PTHR30217">
    <property type="entry name" value="PEPTIDASE U32 FAMILY"/>
    <property type="match status" value="1"/>
</dbReference>
<dbReference type="AlphaFoldDB" id="A0A317YLN5"/>
<proteinExistence type="predicted"/>
<dbReference type="Proteomes" id="UP000246800">
    <property type="component" value="Unassembled WGS sequence"/>
</dbReference>
<sequence length="65" mass="7062">MKTIEEIKSTPKTVMKKPELLAPAGNLEELKIAVHYGADAVFLGGQEYGLRSNADNLTMEEIAEG</sequence>